<feature type="domain" description="ENTH" evidence="22">
    <location>
        <begin position="14"/>
        <end position="145"/>
    </location>
</feature>
<dbReference type="GO" id="GO:0008021">
    <property type="term" value="C:synaptic vesicle"/>
    <property type="evidence" value="ECO:0007669"/>
    <property type="project" value="TreeGrafter"/>
</dbReference>
<dbReference type="SUPFAM" id="SSF89009">
    <property type="entry name" value="GAT-like domain"/>
    <property type="match status" value="1"/>
</dbReference>
<dbReference type="Pfam" id="PF07651">
    <property type="entry name" value="ANTH"/>
    <property type="match status" value="1"/>
</dbReference>
<dbReference type="Gene3D" id="1.20.58.150">
    <property type="entry name" value="ANTH domain"/>
    <property type="match status" value="1"/>
</dbReference>
<name>A0A673MA40_9TELE</name>
<comment type="function">
    <text evidence="18">Cytoplasmic adapter protein that plays a critical role in clathrin-mediated endocytosis which is important in processes such as internalization of cell receptors, synaptic transmission or removal of apoptotic cells. Recruits AP-2 and attaches clathrin triskelions to the cytoplasmic side of plasma membrane leading to clathrin-coated vesicles (CCVs) assembly. Furthermore, regulates clathrin-coated vesicle size and maturation by directly sensing and driving membrane curvature. In addition to binding to clathrin, mediates the endocytosis of small R-SNARES (Soluble NSF Attachment Protein REceptors) between plasma membranes and endosomes including VAMP2, VAMP3, VAMP4, VAMP7 or VAMP8. In turn, PICALM-dependent SNARE endocytosis is required for the formation and maturation of autophagic precursors. Modulates thereby autophagy and the turnover of autophagy substrates such as MAPT/TAU or amyloid precursor protein cleaved C-terminal fragment (APP-CTF).</text>
</comment>
<reference evidence="23" key="2">
    <citation type="submission" date="2025-09" db="UniProtKB">
        <authorList>
            <consortium name="Ensembl"/>
        </authorList>
    </citation>
    <scope>IDENTIFICATION</scope>
</reference>
<keyword evidence="14" id="KW-0472">Membrane</keyword>
<evidence type="ECO:0000256" key="11">
    <source>
        <dbReference type="ARBA" id="ARBA00022843"/>
    </source>
</evidence>
<dbReference type="GO" id="GO:0005545">
    <property type="term" value="F:1-phosphatidylinositol binding"/>
    <property type="evidence" value="ECO:0007669"/>
    <property type="project" value="InterPro"/>
</dbReference>
<feature type="coiled-coil region" evidence="21">
    <location>
        <begin position="321"/>
        <end position="348"/>
    </location>
</feature>
<evidence type="ECO:0000256" key="1">
    <source>
        <dbReference type="ARBA" id="ARBA00004123"/>
    </source>
</evidence>
<dbReference type="GO" id="GO:0030136">
    <property type="term" value="C:clathrin-coated vesicle"/>
    <property type="evidence" value="ECO:0007669"/>
    <property type="project" value="UniProtKB-SubCell"/>
</dbReference>
<dbReference type="CDD" id="cd16985">
    <property type="entry name" value="ANTH_N_AP180"/>
    <property type="match status" value="1"/>
</dbReference>
<dbReference type="GO" id="GO:0032050">
    <property type="term" value="F:clathrin heavy chain binding"/>
    <property type="evidence" value="ECO:0007669"/>
    <property type="project" value="TreeGrafter"/>
</dbReference>
<evidence type="ECO:0000256" key="18">
    <source>
        <dbReference type="ARBA" id="ARBA00055144"/>
    </source>
</evidence>
<dbReference type="InterPro" id="IPR011417">
    <property type="entry name" value="ANTH_dom"/>
</dbReference>
<comment type="subcellular location">
    <subcellularLocation>
        <location evidence="3">Cell membrane</location>
    </subcellularLocation>
    <subcellularLocation>
        <location evidence="2">Cytoplasmic vesicle</location>
        <location evidence="2">Clathrin-coated vesicle</location>
    </subcellularLocation>
    <subcellularLocation>
        <location evidence="4">Golgi apparatus</location>
    </subcellularLocation>
    <subcellularLocation>
        <location evidence="5">Membrane</location>
        <location evidence="5">Clathrin-coated pit</location>
    </subcellularLocation>
    <subcellularLocation>
        <location evidence="1">Nucleus</location>
    </subcellularLocation>
</comment>
<dbReference type="InterPro" id="IPR045192">
    <property type="entry name" value="AP180-like"/>
</dbReference>
<keyword evidence="9" id="KW-0597">Phosphoprotein</keyword>
<keyword evidence="21" id="KW-0175">Coiled coil</keyword>
<evidence type="ECO:0000256" key="15">
    <source>
        <dbReference type="ARBA" id="ARBA00023176"/>
    </source>
</evidence>
<keyword evidence="8" id="KW-1017">Isopeptide bond</keyword>
<dbReference type="FunFam" id="1.20.58.150:FF:000001">
    <property type="entry name" value="phosphatidylinositol-binding clathrin assembly protein-like isoform X1"/>
    <property type="match status" value="1"/>
</dbReference>
<dbReference type="SUPFAM" id="SSF48464">
    <property type="entry name" value="ENTH/VHS domain"/>
    <property type="match status" value="1"/>
</dbReference>
<evidence type="ECO:0000256" key="5">
    <source>
        <dbReference type="ARBA" id="ARBA00004600"/>
    </source>
</evidence>
<evidence type="ECO:0000256" key="12">
    <source>
        <dbReference type="ARBA" id="ARBA00022990"/>
    </source>
</evidence>
<keyword evidence="17" id="KW-0968">Cytoplasmic vesicle</keyword>
<dbReference type="GO" id="GO:0000149">
    <property type="term" value="F:SNARE binding"/>
    <property type="evidence" value="ECO:0007669"/>
    <property type="project" value="TreeGrafter"/>
</dbReference>
<dbReference type="GO" id="GO:0005905">
    <property type="term" value="C:clathrin-coated pit"/>
    <property type="evidence" value="ECO:0007669"/>
    <property type="project" value="UniProtKB-SubCell"/>
</dbReference>
<proteinExistence type="inferred from homology"/>
<evidence type="ECO:0000256" key="3">
    <source>
        <dbReference type="ARBA" id="ARBA00004236"/>
    </source>
</evidence>
<dbReference type="PROSITE" id="PS50942">
    <property type="entry name" value="ENTH"/>
    <property type="match status" value="1"/>
</dbReference>
<keyword evidence="10" id="KW-0254">Endocytosis</keyword>
<dbReference type="GO" id="GO:0016185">
    <property type="term" value="P:synaptic vesicle budding from presynaptic endocytic zone membrane"/>
    <property type="evidence" value="ECO:0007669"/>
    <property type="project" value="TreeGrafter"/>
</dbReference>
<organism evidence="23 24">
    <name type="scientific">Sinocyclocheilus rhinocerous</name>
    <dbReference type="NCBI Taxonomy" id="307959"/>
    <lineage>
        <taxon>Eukaryota</taxon>
        <taxon>Metazoa</taxon>
        <taxon>Chordata</taxon>
        <taxon>Craniata</taxon>
        <taxon>Vertebrata</taxon>
        <taxon>Euteleostomi</taxon>
        <taxon>Actinopterygii</taxon>
        <taxon>Neopterygii</taxon>
        <taxon>Teleostei</taxon>
        <taxon>Ostariophysi</taxon>
        <taxon>Cypriniformes</taxon>
        <taxon>Cyprinidae</taxon>
        <taxon>Cyprininae</taxon>
        <taxon>Sinocyclocheilus</taxon>
    </lineage>
</organism>
<gene>
    <name evidence="23" type="primary">LOC107744613</name>
</gene>
<keyword evidence="24" id="KW-1185">Reference proteome</keyword>
<evidence type="ECO:0000256" key="6">
    <source>
        <dbReference type="ARBA" id="ARBA00008011"/>
    </source>
</evidence>
<evidence type="ECO:0000256" key="14">
    <source>
        <dbReference type="ARBA" id="ARBA00023136"/>
    </source>
</evidence>
<evidence type="ECO:0000259" key="22">
    <source>
        <dbReference type="PROSITE" id="PS50942"/>
    </source>
</evidence>
<comment type="similarity">
    <text evidence="6">Belongs to the PICALM/SNAP91 family.</text>
</comment>
<dbReference type="SMART" id="SM00273">
    <property type="entry name" value="ENTH"/>
    <property type="match status" value="1"/>
</dbReference>
<evidence type="ECO:0000256" key="21">
    <source>
        <dbReference type="SAM" id="Coils"/>
    </source>
</evidence>
<dbReference type="PANTHER" id="PTHR22951">
    <property type="entry name" value="CLATHRIN ASSEMBLY PROTEIN"/>
    <property type="match status" value="1"/>
</dbReference>
<dbReference type="GO" id="GO:0098894">
    <property type="term" value="C:extrinsic component of presynaptic endocytic zone membrane"/>
    <property type="evidence" value="ECO:0007669"/>
    <property type="project" value="TreeGrafter"/>
</dbReference>
<keyword evidence="7" id="KW-1003">Cell membrane</keyword>
<dbReference type="AlphaFoldDB" id="A0A673MA40"/>
<evidence type="ECO:0000313" key="24">
    <source>
        <dbReference type="Proteomes" id="UP000472270"/>
    </source>
</evidence>
<dbReference type="GO" id="GO:0005634">
    <property type="term" value="C:nucleus"/>
    <property type="evidence" value="ECO:0007669"/>
    <property type="project" value="UniProtKB-SubCell"/>
</dbReference>
<evidence type="ECO:0000313" key="23">
    <source>
        <dbReference type="Ensembl" id="ENSSRHP00000089107.1"/>
    </source>
</evidence>
<dbReference type="InterPro" id="IPR014712">
    <property type="entry name" value="ANTH_dom_sf"/>
</dbReference>
<evidence type="ECO:0000256" key="17">
    <source>
        <dbReference type="ARBA" id="ARBA00023329"/>
    </source>
</evidence>
<dbReference type="GO" id="GO:0005546">
    <property type="term" value="F:phosphatidylinositol-4,5-bisphosphate binding"/>
    <property type="evidence" value="ECO:0007669"/>
    <property type="project" value="TreeGrafter"/>
</dbReference>
<accession>A0A673MA40</accession>
<dbReference type="GO" id="GO:0005794">
    <property type="term" value="C:Golgi apparatus"/>
    <property type="evidence" value="ECO:0007669"/>
    <property type="project" value="UniProtKB-SubCell"/>
</dbReference>
<keyword evidence="11" id="KW-0832">Ubl conjugation</keyword>
<dbReference type="InterPro" id="IPR013809">
    <property type="entry name" value="ENTH"/>
</dbReference>
<sequence>MSGQSITDRITAAQHSVTGSAVSKTVCKATTHEVMGPKKKHLDYLIQCTNEMNVNIPQLADTLFERTTNTSWVVVFKSLITTHQLMVYGNERFVQYLASRNTLFNLSNFLDKSGLQGYDMSTFIRRYSRYLNEKAVSYRQVAFDFTKVKRGADGVMRAMNTEKLLKTIPIIQNQMDALLDFNVNANELTNGVINAAFMLLFKDAIRLFAAYNEGIINLLEKYFDMKKAQCKEGLDIYKKFLTRMTRISEFLKVAEQVGIDRGDIPDLSQAPSSLLDALEQHLASLEGKKVKDSTAASRASALSNAVSSLANTGISFTKVDEREKQAALEEEQARIKALKEQRLKELSKKPSTTAASPISTATGTISSAPAIDLFSTPSSFTNSTPKVPNDLLDLQPTFQPSLPLSTGLPLANTWGDPFTSTEAVDDSIPNLNPFVTKPVVDPVHLPVVSSDAVSFFSRTPSHEMFGDSFCSPAAYPNTPLFHSEPSAVAGLFGGFSAPPAAQPPSSTGLNVDFDSVFGNKSATNSTDSADDILGGILKPTVASPNQGLTPSAQQPGKLVSDDLDSSLANLVGNLGIGNGTANNDIHWSHPGEKKLTGGTNWQPKMAPTTTWNPATMVRTTICAFPPHMGSMTMMTQPTMMYTQPVMRPANPFGPVSGAQV</sequence>
<evidence type="ECO:0000256" key="2">
    <source>
        <dbReference type="ARBA" id="ARBA00004132"/>
    </source>
</evidence>
<keyword evidence="13" id="KW-0333">Golgi apparatus</keyword>
<evidence type="ECO:0000256" key="20">
    <source>
        <dbReference type="ARBA" id="ARBA00068054"/>
    </source>
</evidence>
<dbReference type="FunFam" id="1.25.40.90:FF:000001">
    <property type="entry name" value="phosphatidylinositol-binding clathrin assembly protein-like isoform X1"/>
    <property type="match status" value="1"/>
</dbReference>
<dbReference type="InterPro" id="IPR008942">
    <property type="entry name" value="ENTH_VHS"/>
</dbReference>
<dbReference type="GO" id="GO:0048268">
    <property type="term" value="P:clathrin coat assembly"/>
    <property type="evidence" value="ECO:0007669"/>
    <property type="project" value="InterPro"/>
</dbReference>
<dbReference type="Proteomes" id="UP000472270">
    <property type="component" value="Unassembled WGS sequence"/>
</dbReference>
<dbReference type="Gene3D" id="1.25.40.90">
    <property type="match status" value="1"/>
</dbReference>
<evidence type="ECO:0000256" key="19">
    <source>
        <dbReference type="ARBA" id="ARBA00061829"/>
    </source>
</evidence>
<evidence type="ECO:0000256" key="10">
    <source>
        <dbReference type="ARBA" id="ARBA00022583"/>
    </source>
</evidence>
<dbReference type="Ensembl" id="ENSSRHT00000091516.1">
    <property type="protein sequence ID" value="ENSSRHP00000089107.1"/>
    <property type="gene ID" value="ENSSRHG00000042045.1"/>
</dbReference>
<dbReference type="GO" id="GO:0072583">
    <property type="term" value="P:clathrin-dependent endocytosis"/>
    <property type="evidence" value="ECO:0007669"/>
    <property type="project" value="InterPro"/>
</dbReference>
<comment type="subunit">
    <text evidence="19">Binds to clathrin; involves primarily the C-terminal sequences, but the full-length protein is required for full binding capacity. Binds phosphatidylinositol 4,5- bisphosphate. Interacts with PIMREG; this interaction may change the subcellular location into the nucleus. Interacts with AP2A1 (via its alpha-appendage domain). Interacts (via N-terminus) with VAMP2; VAMP3; VAMP7 and VAMP8 (Via N-terminus). Interacts with LC3/MAP1LC3A.</text>
</comment>
<dbReference type="PANTHER" id="PTHR22951:SF16">
    <property type="entry name" value="PHOSPHATIDYLINOSITOL-BINDING CLATHRIN ASSEMBLY PROTEIN"/>
    <property type="match status" value="1"/>
</dbReference>
<keyword evidence="16" id="KW-0539">Nucleus</keyword>
<reference evidence="23" key="1">
    <citation type="submission" date="2025-08" db="UniProtKB">
        <authorList>
            <consortium name="Ensembl"/>
        </authorList>
    </citation>
    <scope>IDENTIFICATION</scope>
</reference>
<keyword evidence="12" id="KW-0007">Acetylation</keyword>
<keyword evidence="15" id="KW-0168">Coated pit</keyword>
<evidence type="ECO:0000256" key="4">
    <source>
        <dbReference type="ARBA" id="ARBA00004555"/>
    </source>
</evidence>
<evidence type="ECO:0000256" key="13">
    <source>
        <dbReference type="ARBA" id="ARBA00023034"/>
    </source>
</evidence>
<evidence type="ECO:0000256" key="7">
    <source>
        <dbReference type="ARBA" id="ARBA00022475"/>
    </source>
</evidence>
<protein>
    <recommendedName>
        <fullName evidence="20">Phosphatidylinositol-binding clathrin assembly protein</fullName>
    </recommendedName>
</protein>
<evidence type="ECO:0000256" key="8">
    <source>
        <dbReference type="ARBA" id="ARBA00022499"/>
    </source>
</evidence>
<evidence type="ECO:0000256" key="16">
    <source>
        <dbReference type="ARBA" id="ARBA00023242"/>
    </source>
</evidence>
<evidence type="ECO:0000256" key="9">
    <source>
        <dbReference type="ARBA" id="ARBA00022553"/>
    </source>
</evidence>